<reference evidence="1 2" key="1">
    <citation type="submission" date="2017-01" db="EMBL/GenBank/DDBJ databases">
        <authorList>
            <person name="Mah S.A."/>
            <person name="Swanson W.J."/>
            <person name="Moy G.W."/>
            <person name="Vacquier V.D."/>
        </authorList>
    </citation>
    <scope>NUCLEOTIDE SEQUENCE [LARGE SCALE GENOMIC DNA]</scope>
    <source>
        <strain evidence="1 2">ASpG1</strain>
    </source>
</reference>
<dbReference type="EMBL" id="FTMS01000023">
    <property type="protein sequence ID" value="SIR00288.1"/>
    <property type="molecule type" value="Genomic_DNA"/>
</dbReference>
<proteinExistence type="predicted"/>
<name>A0A1N6XD53_9SPIO</name>
<evidence type="ECO:0000313" key="2">
    <source>
        <dbReference type="Proteomes" id="UP000186400"/>
    </source>
</evidence>
<dbReference type="STRING" id="159291.SAMN05920897_1233"/>
<protein>
    <submittedName>
        <fullName evidence="1">Uncharacterized protein</fullName>
    </submittedName>
</protein>
<sequence>MLQNRRTFSLAYLLVCVVFPLCIEALTVSIRLFDEDIYFPDSSIYIAVSVENQTPESAQFKIADNRLFNLDFSVTDSSNRSLENSKEFIIGRTTNQVFYRTVTLEPGEHFRFIEALTDYVSLDTAGQYRIRAEFYPDLFRGGASQRIVSNTIPLSIRPGHSPEIRQEMRFQAITEARLERERKSPDEIVEYFLEARRQENWDRFFLYLNLEKIYRQSPERDRRFRLMSERDQIEAVREFRETLIGQPSGADAALVQVPKTYEILQTSYSPNEGQVVTLLSFDYERYRERKRYTFRLERRNGFWEIIGYNVENLPNEAINE</sequence>
<evidence type="ECO:0000313" key="1">
    <source>
        <dbReference type="EMBL" id="SIR00288.1"/>
    </source>
</evidence>
<gene>
    <name evidence="1" type="ORF">SAMN05920897_1233</name>
</gene>
<dbReference type="OrthoDB" id="350959at2"/>
<organism evidence="1 2">
    <name type="scientific">Alkalispirochaeta americana</name>
    <dbReference type="NCBI Taxonomy" id="159291"/>
    <lineage>
        <taxon>Bacteria</taxon>
        <taxon>Pseudomonadati</taxon>
        <taxon>Spirochaetota</taxon>
        <taxon>Spirochaetia</taxon>
        <taxon>Spirochaetales</taxon>
        <taxon>Spirochaetaceae</taxon>
        <taxon>Alkalispirochaeta</taxon>
    </lineage>
</organism>
<dbReference type="RefSeq" id="WP_076489854.1">
    <property type="nucleotide sequence ID" value="NZ_FTMS01000023.1"/>
</dbReference>
<keyword evidence="2" id="KW-1185">Reference proteome</keyword>
<dbReference type="AlphaFoldDB" id="A0A1N6XD53"/>
<accession>A0A1N6XD53</accession>
<dbReference type="Proteomes" id="UP000186400">
    <property type="component" value="Unassembled WGS sequence"/>
</dbReference>